<name>A0A839Q781_9MICO</name>
<organism evidence="1 2">
    <name type="scientific">Terracoccus luteus</name>
    <dbReference type="NCBI Taxonomy" id="53356"/>
    <lineage>
        <taxon>Bacteria</taxon>
        <taxon>Bacillati</taxon>
        <taxon>Actinomycetota</taxon>
        <taxon>Actinomycetes</taxon>
        <taxon>Micrococcales</taxon>
        <taxon>Intrasporangiaceae</taxon>
        <taxon>Terracoccus</taxon>
    </lineage>
</organism>
<dbReference type="Proteomes" id="UP000590811">
    <property type="component" value="Unassembled WGS sequence"/>
</dbReference>
<protein>
    <submittedName>
        <fullName evidence="1">Uncharacterized protein</fullName>
    </submittedName>
</protein>
<proteinExistence type="predicted"/>
<dbReference type="AlphaFoldDB" id="A0A839Q781"/>
<accession>A0A839Q781</accession>
<dbReference type="RefSeq" id="WP_184511445.1">
    <property type="nucleotide sequence ID" value="NZ_JACHVT010000014.1"/>
</dbReference>
<dbReference type="EMBL" id="JACHVT010000014">
    <property type="protein sequence ID" value="MBB2988501.1"/>
    <property type="molecule type" value="Genomic_DNA"/>
</dbReference>
<reference evidence="1 2" key="1">
    <citation type="submission" date="2020-08" db="EMBL/GenBank/DDBJ databases">
        <title>Genomic Encyclopedia of Type Strains, Phase IV (KMG-V): Genome sequencing to study the core and pangenomes of soil and plant-associated prokaryotes.</title>
        <authorList>
            <person name="Whitman W."/>
        </authorList>
    </citation>
    <scope>NUCLEOTIDE SEQUENCE [LARGE SCALE GENOMIC DNA]</scope>
    <source>
        <strain evidence="1 2">B3ACCR2</strain>
    </source>
</reference>
<evidence type="ECO:0000313" key="2">
    <source>
        <dbReference type="Proteomes" id="UP000590811"/>
    </source>
</evidence>
<evidence type="ECO:0000313" key="1">
    <source>
        <dbReference type="EMBL" id="MBB2988501.1"/>
    </source>
</evidence>
<comment type="caution">
    <text evidence="1">The sequence shown here is derived from an EMBL/GenBank/DDBJ whole genome shotgun (WGS) entry which is preliminary data.</text>
</comment>
<sequence>MTSRPAPEFPELPGLPELPEASALRATSLMRCPSCDKRGVNLRLRREDHWGCRYCGWSAFTSGADTVDVEGRIPLRARNLPHPFAPRTKFRATFIPQTCLRDYAVDADLPGENQWVVSDELVPAAARIVAGYPLADLVGDGVIDNHDILQSDPAAPDWVRDWSARSAST</sequence>
<gene>
    <name evidence="1" type="ORF">FHW14_003695</name>
</gene>